<keyword evidence="8" id="KW-1185">Reference proteome</keyword>
<dbReference type="InterPro" id="IPR010729">
    <property type="entry name" value="Ribosomal_uL29_mit"/>
</dbReference>
<comment type="similarity">
    <text evidence="2">Belongs to the universal ribosomal protein uL29 family.</text>
</comment>
<gene>
    <name evidence="7" type="primary">MRPL47</name>
</gene>
<dbReference type="GO" id="GO:0032543">
    <property type="term" value="P:mitochondrial translation"/>
    <property type="evidence" value="ECO:0007669"/>
    <property type="project" value="TreeGrafter"/>
</dbReference>
<reference evidence="7" key="1">
    <citation type="submission" date="2025-08" db="UniProtKB">
        <authorList>
            <consortium name="Ensembl"/>
        </authorList>
    </citation>
    <scope>IDENTIFICATION</scope>
</reference>
<protein>
    <recommendedName>
        <fullName evidence="6">Large ribosomal subunit protein uL29m</fullName>
    </recommendedName>
</protein>
<sequence length="243" mass="28640">MAVAALCRGFSGALRVSGASRAALAAGLPGQLTRGVLHNSTGRVEPLHQCKFLHTSLPRKGLEEFFDDPQNWGAETVKSGDAWTAEQLRGKSSDDLHKLWYVLLKEKNMLLTLKQEAKHQLLAMPSPERLEKVENSMERIDLVIKEREDALRLLQTGQEKPRPGEWRQNFLGYTFWYTYNEWAIPWYMNTKYKRRRYYHLPYVNRFIRLRTEKYLRQENRKRNLEKKKEKVLRREFPDMATQS</sequence>
<dbReference type="PANTHER" id="PTHR21183">
    <property type="entry name" value="RIBOSOMAL PROTEIN L47, MITOCHONDRIAL-RELATED"/>
    <property type="match status" value="1"/>
</dbReference>
<proteinExistence type="inferred from homology"/>
<dbReference type="Ensembl" id="ENSSPUT00000020203.1">
    <property type="protein sequence ID" value="ENSSPUP00000018966.1"/>
    <property type="gene ID" value="ENSSPUG00000014635.1"/>
</dbReference>
<evidence type="ECO:0000256" key="1">
    <source>
        <dbReference type="ARBA" id="ARBA00004173"/>
    </source>
</evidence>
<dbReference type="OMA" id="LTMEHEC"/>
<dbReference type="Pfam" id="PF06984">
    <property type="entry name" value="MRP-L47"/>
    <property type="match status" value="1"/>
</dbReference>
<dbReference type="Proteomes" id="UP000694392">
    <property type="component" value="Unplaced"/>
</dbReference>
<keyword evidence="5" id="KW-0687">Ribonucleoprotein</keyword>
<evidence type="ECO:0000313" key="8">
    <source>
        <dbReference type="Proteomes" id="UP000694392"/>
    </source>
</evidence>
<evidence type="ECO:0000256" key="2">
    <source>
        <dbReference type="ARBA" id="ARBA00009254"/>
    </source>
</evidence>
<dbReference type="PANTHER" id="PTHR21183:SF18">
    <property type="entry name" value="LARGE RIBOSOMAL SUBUNIT PROTEIN UL29M"/>
    <property type="match status" value="1"/>
</dbReference>
<evidence type="ECO:0000256" key="5">
    <source>
        <dbReference type="ARBA" id="ARBA00023274"/>
    </source>
</evidence>
<keyword evidence="3" id="KW-0689">Ribosomal protein</keyword>
<dbReference type="InterPro" id="IPR038340">
    <property type="entry name" value="MRP-L47_sf"/>
</dbReference>
<dbReference type="GO" id="GO:0005762">
    <property type="term" value="C:mitochondrial large ribosomal subunit"/>
    <property type="evidence" value="ECO:0007669"/>
    <property type="project" value="Ensembl"/>
</dbReference>
<keyword evidence="4" id="KW-0496">Mitochondrion</keyword>
<dbReference type="GO" id="GO:0003735">
    <property type="term" value="F:structural constituent of ribosome"/>
    <property type="evidence" value="ECO:0007669"/>
    <property type="project" value="InterPro"/>
</dbReference>
<evidence type="ECO:0000313" key="7">
    <source>
        <dbReference type="Ensembl" id="ENSSPUP00000018966.1"/>
    </source>
</evidence>
<name>A0A8D0HGL5_SPHPU</name>
<accession>A0A8D0HGL5</accession>
<organism evidence="7 8">
    <name type="scientific">Sphenodon punctatus</name>
    <name type="common">Tuatara</name>
    <name type="synonym">Hatteria punctata</name>
    <dbReference type="NCBI Taxonomy" id="8508"/>
    <lineage>
        <taxon>Eukaryota</taxon>
        <taxon>Metazoa</taxon>
        <taxon>Chordata</taxon>
        <taxon>Craniata</taxon>
        <taxon>Vertebrata</taxon>
        <taxon>Euteleostomi</taxon>
        <taxon>Lepidosauria</taxon>
        <taxon>Sphenodontia</taxon>
        <taxon>Sphenodontidae</taxon>
        <taxon>Sphenodon</taxon>
    </lineage>
</organism>
<evidence type="ECO:0000256" key="3">
    <source>
        <dbReference type="ARBA" id="ARBA00022980"/>
    </source>
</evidence>
<reference evidence="7" key="2">
    <citation type="submission" date="2025-09" db="UniProtKB">
        <authorList>
            <consortium name="Ensembl"/>
        </authorList>
    </citation>
    <scope>IDENTIFICATION</scope>
</reference>
<dbReference type="Gene3D" id="6.10.330.20">
    <property type="match status" value="1"/>
</dbReference>
<dbReference type="GeneTree" id="ENSGT00390000002837"/>
<evidence type="ECO:0000256" key="4">
    <source>
        <dbReference type="ARBA" id="ARBA00023128"/>
    </source>
</evidence>
<dbReference type="AlphaFoldDB" id="A0A8D0HGL5"/>
<evidence type="ECO:0000256" key="6">
    <source>
        <dbReference type="ARBA" id="ARBA00035289"/>
    </source>
</evidence>
<comment type="subcellular location">
    <subcellularLocation>
        <location evidence="1">Mitochondrion</location>
    </subcellularLocation>
</comment>